<keyword evidence="7" id="KW-1185">Reference proteome</keyword>
<feature type="compositionally biased region" description="Low complexity" evidence="3">
    <location>
        <begin position="914"/>
        <end position="953"/>
    </location>
</feature>
<feature type="compositionally biased region" description="Low complexity" evidence="3">
    <location>
        <begin position="964"/>
        <end position="973"/>
    </location>
</feature>
<evidence type="ECO:0000256" key="1">
    <source>
        <dbReference type="ARBA" id="ARBA00022741"/>
    </source>
</evidence>
<comment type="caution">
    <text evidence="6">The sequence shown here is derived from an EMBL/GenBank/DDBJ whole genome shotgun (WGS) entry which is preliminary data.</text>
</comment>
<dbReference type="PANTHER" id="PTHR11566:SF149">
    <property type="entry name" value="GTPASE, PUTATIVE (AFU_ORTHOLOGUE AFUA_6G11890)-RELATED"/>
    <property type="match status" value="1"/>
</dbReference>
<dbReference type="InterPro" id="IPR030381">
    <property type="entry name" value="G_DYNAMIN_dom"/>
</dbReference>
<dbReference type="InterPro" id="IPR020850">
    <property type="entry name" value="GED_dom"/>
</dbReference>
<evidence type="ECO:0000256" key="3">
    <source>
        <dbReference type="SAM" id="MobiDB-lite"/>
    </source>
</evidence>
<evidence type="ECO:0000259" key="4">
    <source>
        <dbReference type="PROSITE" id="PS51388"/>
    </source>
</evidence>
<evidence type="ECO:0000256" key="2">
    <source>
        <dbReference type="ARBA" id="ARBA00023134"/>
    </source>
</evidence>
<dbReference type="Gene3D" id="3.40.50.300">
    <property type="entry name" value="P-loop containing nucleotide triphosphate hydrolases"/>
    <property type="match status" value="1"/>
</dbReference>
<name>A0ABR4GZ03_9EURO</name>
<dbReference type="Pfam" id="PF00350">
    <property type="entry name" value="Dynamin_N"/>
    <property type="match status" value="1"/>
</dbReference>
<dbReference type="SMART" id="SM00053">
    <property type="entry name" value="DYNc"/>
    <property type="match status" value="1"/>
</dbReference>
<keyword evidence="2" id="KW-0342">GTP-binding</keyword>
<dbReference type="PRINTS" id="PR00195">
    <property type="entry name" value="DYNAMIN"/>
</dbReference>
<dbReference type="Proteomes" id="UP001610334">
    <property type="component" value="Unassembled WGS sequence"/>
</dbReference>
<keyword evidence="6" id="KW-0378">Hydrolase</keyword>
<gene>
    <name evidence="6" type="ORF">BJX63DRAFT_436108</name>
</gene>
<dbReference type="GO" id="GO:0016787">
    <property type="term" value="F:hydrolase activity"/>
    <property type="evidence" value="ECO:0007669"/>
    <property type="project" value="UniProtKB-KW"/>
</dbReference>
<dbReference type="Pfam" id="PF01031">
    <property type="entry name" value="Dynamin_M"/>
    <property type="match status" value="1"/>
</dbReference>
<dbReference type="PROSITE" id="PS51718">
    <property type="entry name" value="G_DYNAMIN_2"/>
    <property type="match status" value="1"/>
</dbReference>
<evidence type="ECO:0000313" key="6">
    <source>
        <dbReference type="EMBL" id="KAL2808434.1"/>
    </source>
</evidence>
<dbReference type="SUPFAM" id="SSF52540">
    <property type="entry name" value="P-loop containing nucleoside triphosphate hydrolases"/>
    <property type="match status" value="1"/>
</dbReference>
<accession>A0ABR4GZ03</accession>
<organism evidence="6 7">
    <name type="scientific">Aspergillus granulosus</name>
    <dbReference type="NCBI Taxonomy" id="176169"/>
    <lineage>
        <taxon>Eukaryota</taxon>
        <taxon>Fungi</taxon>
        <taxon>Dikarya</taxon>
        <taxon>Ascomycota</taxon>
        <taxon>Pezizomycotina</taxon>
        <taxon>Eurotiomycetes</taxon>
        <taxon>Eurotiomycetidae</taxon>
        <taxon>Eurotiales</taxon>
        <taxon>Aspergillaceae</taxon>
        <taxon>Aspergillus</taxon>
        <taxon>Aspergillus subgen. Nidulantes</taxon>
    </lineage>
</organism>
<dbReference type="InterPro" id="IPR001401">
    <property type="entry name" value="Dynamin_GTPase"/>
</dbReference>
<evidence type="ECO:0000259" key="5">
    <source>
        <dbReference type="PROSITE" id="PS51718"/>
    </source>
</evidence>
<feature type="compositionally biased region" description="Low complexity" evidence="3">
    <location>
        <begin position="872"/>
        <end position="884"/>
    </location>
</feature>
<dbReference type="EMBL" id="JBFXLT010000112">
    <property type="protein sequence ID" value="KAL2808434.1"/>
    <property type="molecule type" value="Genomic_DNA"/>
</dbReference>
<evidence type="ECO:0000313" key="7">
    <source>
        <dbReference type="Proteomes" id="UP001610334"/>
    </source>
</evidence>
<feature type="domain" description="GED" evidence="4">
    <location>
        <begin position="615"/>
        <end position="706"/>
    </location>
</feature>
<dbReference type="InterPro" id="IPR027417">
    <property type="entry name" value="P-loop_NTPase"/>
</dbReference>
<dbReference type="PANTHER" id="PTHR11566">
    <property type="entry name" value="DYNAMIN"/>
    <property type="match status" value="1"/>
</dbReference>
<dbReference type="PROSITE" id="PS51388">
    <property type="entry name" value="GED"/>
    <property type="match status" value="1"/>
</dbReference>
<feature type="compositionally biased region" description="Low complexity" evidence="3">
    <location>
        <begin position="891"/>
        <end position="903"/>
    </location>
</feature>
<dbReference type="InterPro" id="IPR000375">
    <property type="entry name" value="Dynamin_stalk"/>
</dbReference>
<feature type="compositionally biased region" description="Polar residues" evidence="3">
    <location>
        <begin position="827"/>
        <end position="844"/>
    </location>
</feature>
<reference evidence="6 7" key="1">
    <citation type="submission" date="2024-07" db="EMBL/GenBank/DDBJ databases">
        <title>Section-level genome sequencing and comparative genomics of Aspergillus sections Usti and Cavernicolus.</title>
        <authorList>
            <consortium name="Lawrence Berkeley National Laboratory"/>
            <person name="Nybo J.L."/>
            <person name="Vesth T.C."/>
            <person name="Theobald S."/>
            <person name="Frisvad J.C."/>
            <person name="Larsen T.O."/>
            <person name="Kjaerboelling I."/>
            <person name="Rothschild-Mancinelli K."/>
            <person name="Lyhne E.K."/>
            <person name="Kogle M.E."/>
            <person name="Barry K."/>
            <person name="Clum A."/>
            <person name="Na H."/>
            <person name="Ledsgaard L."/>
            <person name="Lin J."/>
            <person name="Lipzen A."/>
            <person name="Kuo A."/>
            <person name="Riley R."/>
            <person name="Mondo S."/>
            <person name="Labutti K."/>
            <person name="Haridas S."/>
            <person name="Pangalinan J."/>
            <person name="Salamov A.A."/>
            <person name="Simmons B.A."/>
            <person name="Magnuson J.K."/>
            <person name="Chen J."/>
            <person name="Drula E."/>
            <person name="Henrissat B."/>
            <person name="Wiebenga A."/>
            <person name="Lubbers R.J."/>
            <person name="Gomes A.C."/>
            <person name="Makela M.R."/>
            <person name="Stajich J."/>
            <person name="Grigoriev I.V."/>
            <person name="Mortensen U.H."/>
            <person name="De Vries R.P."/>
            <person name="Baker S.E."/>
            <person name="Andersen M.R."/>
        </authorList>
    </citation>
    <scope>NUCLEOTIDE SEQUENCE [LARGE SCALE GENOMIC DNA]</scope>
    <source>
        <strain evidence="6 7">CBS 588.65</strain>
    </source>
</reference>
<feature type="region of interest" description="Disordered" evidence="3">
    <location>
        <begin position="735"/>
        <end position="1004"/>
    </location>
</feature>
<keyword evidence="1" id="KW-0547">Nucleotide-binding</keyword>
<dbReference type="CDD" id="cd08771">
    <property type="entry name" value="DLP_1"/>
    <property type="match status" value="1"/>
</dbReference>
<dbReference type="InterPro" id="IPR022812">
    <property type="entry name" value="Dynamin"/>
</dbReference>
<feature type="domain" description="Dynamin-type G" evidence="5">
    <location>
        <begin position="35"/>
        <end position="323"/>
    </location>
</feature>
<protein>
    <submittedName>
        <fullName evidence="6">P-loop containing nucleoside triphosphate hydrolase protein</fullName>
    </submittedName>
</protein>
<sequence>MSPTAAGDALRQLQHEQSKLLDIIDELRTIGVGGLVELPQLIVCGNQSSGKSSVLEAISRVRFPAKGNVCTRFATEVILRRSQVSKIKISIEPGYSSVFNSERLEHLRSFSHEEFTDGNDLPALIEQAKDHMGITEAENSGFSDDTLKVEISGPDKPELTLVDLPGLYYSTSRQQGKEGIAITRELTERYMKNTRSIILAVISAKTDYHLQEVLNIAERYDPQRERTLGIITQPDILEAGSEEENSYLLFLRNERMRLQLGWHALRNRSFETRDVSDNDRDQQEKEFFLQGRWATISREFVGVDSLRRRLSNILLKHIQRNLPDLISDIERKISDREQHLSKLGSPRSTLPQQRGFLLNISSAFERITTHALNGIYADEFFGGMSESKSANDNNRLFRATIRRLNDFFSEAMTLRGSRRTIVETQGLLTAPPVPSVGNPYMVGWTPDNILRAKLEEEFSELARRNRGVELPGAANQLLVGSLFRDQSKPWEEVARDHLIKTWDSARYFVYELLQHLTDEHTSSLLAGSVLEVELEKMRQNLLDKLDELTLYNRNGHPLPLGTTFLTQIQKARSGRLLEALKSKLSSKDHSATSFSMTAIENSIADLEKSHDEFAAADIVDQMQAYYDVAIITFINNVATLAIENCLVQPLQRIFTSQVVNNMTDSQIQELAAEPLYVSEERERLGKELKKLRAGLRTFNAYRPMGLPLKNKSIFDTASTALFTTASPNLYSQAPAPATAAQMANGKPKPGPSKRKTADPTPIFENKATPAPAISDKSLSPGLAGDTEKLRPQSPAQISSVDFAKGGPGQKDLKPNTPSKIDDKSQETFKPSSSNISATPTTTSGDGVASKGFGSFGSQTSGRLPASGGGFGSTTSGLFGSQTSGRLPASESGFGSTTSGLFGSQASGRLPASESGFGSTTSGLFGSQTSGRLPASESGFGSTTSSLFGSQTSGRLPASGGGFGSATSGFSTGGKKVTVNLPQVPEPSPGGSGIFLPPSTKDNSW</sequence>
<proteinExistence type="predicted"/>
<dbReference type="InterPro" id="IPR045063">
    <property type="entry name" value="Dynamin_N"/>
</dbReference>